<gene>
    <name evidence="2" type="ORF">AMON00008_LOCUS6011</name>
</gene>
<organism evidence="2">
    <name type="scientific">Alexandrium monilatum</name>
    <dbReference type="NCBI Taxonomy" id="311494"/>
    <lineage>
        <taxon>Eukaryota</taxon>
        <taxon>Sar</taxon>
        <taxon>Alveolata</taxon>
        <taxon>Dinophyceae</taxon>
        <taxon>Gonyaulacales</taxon>
        <taxon>Pyrocystaceae</taxon>
        <taxon>Alexandrium</taxon>
    </lineage>
</organism>
<evidence type="ECO:0000256" key="1">
    <source>
        <dbReference type="SAM" id="MobiDB-lite"/>
    </source>
</evidence>
<name>A0A7S4PZB1_9DINO</name>
<sequence>MTTIYELPPLFDYDGHEHAAGSVSGSEGHEHTDINKAAQEEAEEARAHDCGREGQEPDEYDSLLAKNIADAYSEYGIIAARASEGTCAASRPDEPARPQRPAEVLKLPT</sequence>
<protein>
    <submittedName>
        <fullName evidence="2">Uncharacterized protein</fullName>
    </submittedName>
</protein>
<dbReference type="EMBL" id="HBNR01009138">
    <property type="protein sequence ID" value="CAE4566392.1"/>
    <property type="molecule type" value="Transcribed_RNA"/>
</dbReference>
<evidence type="ECO:0000313" key="2">
    <source>
        <dbReference type="EMBL" id="CAE4566392.1"/>
    </source>
</evidence>
<feature type="region of interest" description="Disordered" evidence="1">
    <location>
        <begin position="85"/>
        <end position="109"/>
    </location>
</feature>
<accession>A0A7S4PZB1</accession>
<reference evidence="2" key="1">
    <citation type="submission" date="2021-01" db="EMBL/GenBank/DDBJ databases">
        <authorList>
            <person name="Corre E."/>
            <person name="Pelletier E."/>
            <person name="Niang G."/>
            <person name="Scheremetjew M."/>
            <person name="Finn R."/>
            <person name="Kale V."/>
            <person name="Holt S."/>
            <person name="Cochrane G."/>
            <person name="Meng A."/>
            <person name="Brown T."/>
            <person name="Cohen L."/>
        </authorList>
    </citation>
    <scope>NUCLEOTIDE SEQUENCE</scope>
    <source>
        <strain evidence="2">CCMP3105</strain>
    </source>
</reference>
<dbReference type="AlphaFoldDB" id="A0A7S4PZB1"/>
<feature type="region of interest" description="Disordered" evidence="1">
    <location>
        <begin position="16"/>
        <end position="59"/>
    </location>
</feature>
<feature type="compositionally biased region" description="Basic and acidic residues" evidence="1">
    <location>
        <begin position="44"/>
        <end position="55"/>
    </location>
</feature>
<proteinExistence type="predicted"/>